<name>A0ACB9T0K8_HOLOL</name>
<accession>A0ACB9T0K8</accession>
<proteinExistence type="predicted"/>
<keyword evidence="2" id="KW-1185">Reference proteome</keyword>
<sequence>MKIRIVNLDFYMSNSIPGLDIQYSEFRGSSITHVPVIRIYGSTEEGEKICLHVHGVFPYIYIPYDGQIGVDGFMYQIALGLDKAINISLGQTSSNTQHVYKVCLISGIPFYGYHARQHQFLKIYFYNPLIIKKACTLLQNGNILGKIYQPHEAHIPYILQFMIDYNLHGMSFINVSDLKYRADDYTSNKYPENTVLPPSIRKMSICKIEADTKSECILNRDEITPGRLAVNPGIKALWDDEKQRRRNNGESSQMEQFLTQNRIDKPPTSTHIAYKKMLDEKLRLKPKLSATSPELELSVYPAETPPDSNLLNASTIDVTSSQNTDDSSILDVTITNESILDEDGRELYDLLRDLKEDNIEKDSILSQVQKEDESDGENDIDLSFPLDGDMRTPQKIEEIPEREFLNDSYFETIGKLPQLDGVCDDDLEEEPCKSKIKKNKINGKNNIKAENLNNYDLGFNLITNKENIKDNSYYLGNTCEIRKRSSKKTFKVKTSAIFCKSKLKFTKTQCDYCFKSHSTTQRCIKRYFHNLHPKDEEGQINDVIGRICQDMNAEELKWEKRLDIGMVVEDICQNLTIKKRSKSRKLSKKLSCSYCPSDKNQNLLTDPIEGKNISNKTKKKGENVSEIKLNEINTLLPVDKKGKAKRVQKIKEKTNTINENSINSDKIIPKTDLNRKSISKIKTKRNRIEKRPLDMPLLSDSNEFNSSDNIEDNNNNINMIDLNNLPPEQGKYNLRSRKSKPPKPPADLPIIPIGKSKKSKKLKQSKNKQTQTLNVNGKSRKFAKKPLFNIIVRKTQKIDSYSIKVCPIKEGGKARDYYELGPNPKPKFRVVAGKKPYTFNVKDTRIKYPNTTWSSYYNFESNPVKNPVNNSIKIISNQILEDAERYCETDIKKGANIETIKPIESKKLNRLTSNEERAVDTLTELYDEIQGDIFQQIDVPEIFESLKIDYETTDGSPSSTSSLSNYREDMKKTYDNLMEKMGKSLNDLFDNVSPIRKRTAIQKDANTKPIEKTQKNVSFNDVYSVRSYHSESLYLFDDDEMEMIEEDINKAPTSLDTQVPIKQKMLSSDLGKVPTLTKSYKIPKLVRQPIIPLEKEVVFKEETSSIEISSQIISKQKKKIETIPKQNSQISSNISIVSGPPPIRSAKNSNPQSRLSSTKKEKPIFSSPKKIKETKHFRNTKIDSVQASLIKRYENLQKLLSIVSENSEFINHKKDIDYRALNCKLMMEKLQQQLLESRLHRCNCMNADFKQITLHNINIAANYRTFNPDLNLKQSFDLNNYVPDSDKSKDGASIPSITKKARKRKSKKKNTKENKIYPINQYASLDGPNDSSSDEDQPVKPAVKRRCVQPRRPLSESLKYSPLKLLHSLYLSIVLLDLQKQVNRSPISFTDQDLSLFYYSGKETSKKFKRKLSFSRKAFNKTQSEEKLTCVYRSNKKTSSNIVSIPTPTSESTINLTQNESSISLITPYQKPPIDSVQTGNTSIDSSSYQREKVGVDPENNRLDLGLLIPTMQTLEPSNCISTVTEIETSVSGGEQEQSGVSLITPYQKSEIKFIKNYNTQFSDSSASLSDDIFSPNLPNSFDMFSFDDESNGDKDEDPAKLYDVLNNYIPQAGTSKLTPKQLSSNSVGSDDNKSSENDVITPYQKEIAPLSVFEFANQNFRTGPVSIIPKIPPPSRKLIEANLRDYNIPEVHHKEAFYSNAKDVTGPVEIGVKVLRILSDNIADLPEFESSFKGIDHYRREYLEQIYPDDKITIKDVNDYKKSFCKISNCVITPAELPPTKGEINLWLKNKLQSNKEKSIQITEKKKRILIPRSPGNDQDDNSDDSLTISPCTPLDETLKNAEEQENESPVIKRNEVLKRYQKRKSLHSSEDSSGKTLELTLEEKRHDSRQITGVTLDGSATSCDNLQNARAVSEYLNLTVFCMELIIETRSNYNPDPSHDVMKGMKRSVRGCFLLDNTNTSPTKEKFSILDGIIIENDDVIKTVKSEEELIMKFVEFFVESDPDILIGYEIEMLSWGYLIERGYTLNLNLISLLSRVPISTKNKPEDDQSDLTIPGRIILDFWRLLRHEIALQSYTFENIVYHILHQRAPLYSFKTLTNWWNHTSGLYRNKVVLYYYYRIDAILKIVERLDLIGRTSELAKLFGIQFFEVLSRGSQFRVESMMLRLAKPLNYIAVSPSMQQRAKMRAPESLPLIMEPESKFYVDPVIVLDFQSLYPSMIIAYNYCFSTCLGRIEHLGQNIPFEFGATHLKIPRKYVKNLSRKNLINISPCGVGYVKRSVREGILPKMLQEILDTRLMVKKSLKKNSGNKTLEKVLDARQLGLKLIANVTYGYTAANFSGRMPCIEVGDSVVSKGRETLQRAINLVEKTAEWGARVVYGDTDSLFVLIPGRSREEAFRIGAKIAEAVTEDNPSPVKLKLEKIFHPCILQTKKRYVGYMFESPDQVEPEYCAKGIETVRRDGCPAVSKMLEKCLKILFETRDVSLVRQYVVRQFSKILTGRISIQDLTFAKEYRGASDYRPGACVPALELARKWVAVDKRSEPRRKERVPYVIINGPPGLPLIKLVRSPRELIADPSLRPNALYYITKVIIPPINRCFLLIGADVNNWFNDMPRKQYTSYQHNSSPVKGKKSTISQYFSTRNCAICAKQSKDGLCDSCLLKPQCTSAVLHEKIRVLEQNYFYTKKICELCCCTSDKVMCISLDCPVYYKRVQINKEIEQTPFFRELITMLPSLDF</sequence>
<protein>
    <submittedName>
        <fullName evidence="1">Dna polymerase zeta catalytic subunit</fullName>
    </submittedName>
</protein>
<gene>
    <name evidence="1" type="ORF">MML48_6g00006359</name>
</gene>
<reference evidence="1" key="1">
    <citation type="submission" date="2022-04" db="EMBL/GenBank/DDBJ databases">
        <title>Chromosome-scale genome assembly of Holotrichia oblita Faldermann.</title>
        <authorList>
            <person name="Rongchong L."/>
        </authorList>
    </citation>
    <scope>NUCLEOTIDE SEQUENCE</scope>
    <source>
        <strain evidence="1">81SQS9</strain>
    </source>
</reference>
<dbReference type="Proteomes" id="UP001056778">
    <property type="component" value="Chromosome 6"/>
</dbReference>
<comment type="caution">
    <text evidence="1">The sequence shown here is derived from an EMBL/GenBank/DDBJ whole genome shotgun (WGS) entry which is preliminary data.</text>
</comment>
<evidence type="ECO:0000313" key="1">
    <source>
        <dbReference type="EMBL" id="KAI4460336.1"/>
    </source>
</evidence>
<dbReference type="EMBL" id="CM043020">
    <property type="protein sequence ID" value="KAI4460336.1"/>
    <property type="molecule type" value="Genomic_DNA"/>
</dbReference>
<evidence type="ECO:0000313" key="2">
    <source>
        <dbReference type="Proteomes" id="UP001056778"/>
    </source>
</evidence>
<organism evidence="1 2">
    <name type="scientific">Holotrichia oblita</name>
    <name type="common">Chafer beetle</name>
    <dbReference type="NCBI Taxonomy" id="644536"/>
    <lineage>
        <taxon>Eukaryota</taxon>
        <taxon>Metazoa</taxon>
        <taxon>Ecdysozoa</taxon>
        <taxon>Arthropoda</taxon>
        <taxon>Hexapoda</taxon>
        <taxon>Insecta</taxon>
        <taxon>Pterygota</taxon>
        <taxon>Neoptera</taxon>
        <taxon>Endopterygota</taxon>
        <taxon>Coleoptera</taxon>
        <taxon>Polyphaga</taxon>
        <taxon>Scarabaeiformia</taxon>
        <taxon>Scarabaeidae</taxon>
        <taxon>Melolonthinae</taxon>
        <taxon>Holotrichia</taxon>
    </lineage>
</organism>